<organism evidence="1">
    <name type="scientific">human gut metagenome</name>
    <dbReference type="NCBI Taxonomy" id="408170"/>
    <lineage>
        <taxon>unclassified sequences</taxon>
        <taxon>metagenomes</taxon>
        <taxon>organismal metagenomes</taxon>
    </lineage>
</organism>
<evidence type="ECO:0000313" key="1">
    <source>
        <dbReference type="EMBL" id="ETJ33467.1"/>
    </source>
</evidence>
<protein>
    <submittedName>
        <fullName evidence="1">Uncharacterized protein</fullName>
    </submittedName>
</protein>
<proteinExistence type="predicted"/>
<dbReference type="AlphaFoldDB" id="W1XTA7"/>
<gene>
    <name evidence="1" type="ORF">Q604_UNBC12071G0001</name>
</gene>
<comment type="caution">
    <text evidence="1">The sequence shown here is derived from an EMBL/GenBank/DDBJ whole genome shotgun (WGS) entry which is preliminary data.</text>
</comment>
<accession>W1XTA7</accession>
<name>W1XTA7_9ZZZZ</name>
<reference evidence="1" key="1">
    <citation type="submission" date="2013-12" db="EMBL/GenBank/DDBJ databases">
        <title>A Varibaculum cambriense genome reconstructed from a premature infant gut community with otherwise low bacterial novelty that shifts toward anaerobic metabolism during the third week of life.</title>
        <authorList>
            <person name="Brown C.T."/>
            <person name="Sharon I."/>
            <person name="Thomas B.C."/>
            <person name="Castelle C.J."/>
            <person name="Morowitz M.J."/>
            <person name="Banfield J.F."/>
        </authorList>
    </citation>
    <scope>NUCLEOTIDE SEQUENCE</scope>
</reference>
<dbReference type="EMBL" id="AZMM01012071">
    <property type="protein sequence ID" value="ETJ33467.1"/>
    <property type="molecule type" value="Genomic_DNA"/>
</dbReference>
<feature type="non-terminal residue" evidence="1">
    <location>
        <position position="30"/>
    </location>
</feature>
<sequence length="30" mass="3056">MSGVGIAVTRYGSRGSLVDFVIVSGSADVR</sequence>